<proteinExistence type="predicted"/>
<keyword evidence="4" id="KW-1185">Reference proteome</keyword>
<evidence type="ECO:0000259" key="2">
    <source>
        <dbReference type="Pfam" id="PF07929"/>
    </source>
</evidence>
<feature type="domain" description="Plasmid pRiA4b Orf3-like" evidence="2">
    <location>
        <begin position="2"/>
        <end position="133"/>
    </location>
</feature>
<evidence type="ECO:0000256" key="1">
    <source>
        <dbReference type="SAM" id="MobiDB-lite"/>
    </source>
</evidence>
<accession>A0A090Q1A6</accession>
<reference evidence="3" key="1">
    <citation type="journal article" date="2014" name="Genome Announc.">
        <title>Draft Genome Sequences of Marine Flavobacterium Nonlabens Strains NR17, NR24, NR27, NR32, NR33, and Ara13.</title>
        <authorList>
            <person name="Nakanishi M."/>
            <person name="Meirelles P."/>
            <person name="Suzuki R."/>
            <person name="Takatani N."/>
            <person name="Mino S."/>
            <person name="Suda W."/>
            <person name="Oshima K."/>
            <person name="Hattori M."/>
            <person name="Ohkuma M."/>
            <person name="Hosokawa M."/>
            <person name="Miyashita K."/>
            <person name="Thompson F.L."/>
            <person name="Niwa A."/>
            <person name="Sawabe T."/>
            <person name="Sawabe T."/>
        </authorList>
    </citation>
    <scope>NUCLEOTIDE SEQUENCE [LARGE SCALE GENOMIC DNA]</scope>
    <source>
        <strain evidence="3">JCM 19294</strain>
    </source>
</reference>
<evidence type="ECO:0000313" key="3">
    <source>
        <dbReference type="EMBL" id="GAK96874.1"/>
    </source>
</evidence>
<dbReference type="Proteomes" id="UP000029221">
    <property type="component" value="Unassembled WGS sequence"/>
</dbReference>
<gene>
    <name evidence="3" type="ORF">JCM19294_1183</name>
</gene>
<dbReference type="InterPro" id="IPR012912">
    <property type="entry name" value="Plasmid_pRiA4b_Orf3-like"/>
</dbReference>
<dbReference type="Gene3D" id="3.10.290.30">
    <property type="entry name" value="MM3350-like"/>
    <property type="match status" value="1"/>
</dbReference>
<sequence length="172" mass="20261">MIYKIRVILDSADDVLRDLEIPATSTLEDFHNIIHQSFQLQGDEMASFYETDDEWNQGQEYCLFDMSGGMEPVKKMEDTTIDQALSKQKPNLIYIYDFLSMWTFMITLVDIDQAEDGEQYPRVLFAMGELPDEAPDRNFEADPRFDNDLEDDDLNDDDDYYDEESFDDYELY</sequence>
<dbReference type="Pfam" id="PF07929">
    <property type="entry name" value="PRiA4_ORF3"/>
    <property type="match status" value="1"/>
</dbReference>
<dbReference type="STRING" id="319236.BST91_03390"/>
<dbReference type="AlphaFoldDB" id="A0A090Q1A6"/>
<dbReference type="RefSeq" id="WP_042278403.1">
    <property type="nucleotide sequence ID" value="NZ_BBML01000003.1"/>
</dbReference>
<feature type="compositionally biased region" description="Basic and acidic residues" evidence="1">
    <location>
        <begin position="134"/>
        <end position="147"/>
    </location>
</feature>
<dbReference type="eggNOG" id="ENOG502ZZB9">
    <property type="taxonomic scope" value="Bacteria"/>
</dbReference>
<protein>
    <recommendedName>
        <fullName evidence="2">Plasmid pRiA4b Orf3-like domain-containing protein</fullName>
    </recommendedName>
</protein>
<organism evidence="3 4">
    <name type="scientific">Nonlabens tegetincola</name>
    <dbReference type="NCBI Taxonomy" id="323273"/>
    <lineage>
        <taxon>Bacteria</taxon>
        <taxon>Pseudomonadati</taxon>
        <taxon>Bacteroidota</taxon>
        <taxon>Flavobacteriia</taxon>
        <taxon>Flavobacteriales</taxon>
        <taxon>Flavobacteriaceae</taxon>
        <taxon>Nonlabens</taxon>
    </lineage>
</organism>
<feature type="region of interest" description="Disordered" evidence="1">
    <location>
        <begin position="133"/>
        <end position="172"/>
    </location>
</feature>
<feature type="compositionally biased region" description="Acidic residues" evidence="1">
    <location>
        <begin position="148"/>
        <end position="172"/>
    </location>
</feature>
<name>A0A090Q1A6_9FLAO</name>
<dbReference type="SUPFAM" id="SSF159941">
    <property type="entry name" value="MM3350-like"/>
    <property type="match status" value="1"/>
</dbReference>
<comment type="caution">
    <text evidence="3">The sequence shown here is derived from an EMBL/GenBank/DDBJ whole genome shotgun (WGS) entry which is preliminary data.</text>
</comment>
<dbReference type="EMBL" id="BBML01000003">
    <property type="protein sequence ID" value="GAK96874.1"/>
    <property type="molecule type" value="Genomic_DNA"/>
</dbReference>
<evidence type="ECO:0000313" key="4">
    <source>
        <dbReference type="Proteomes" id="UP000029221"/>
    </source>
</evidence>
<dbReference type="InterPro" id="IPR024047">
    <property type="entry name" value="MM3350-like_sf"/>
</dbReference>